<dbReference type="NCBIfam" id="TIGR01726">
    <property type="entry name" value="HEQRo_perm_3TM"/>
    <property type="match status" value="1"/>
</dbReference>
<evidence type="ECO:0000313" key="13">
    <source>
        <dbReference type="Proteomes" id="UP001352263"/>
    </source>
</evidence>
<dbReference type="PROSITE" id="PS50928">
    <property type="entry name" value="ABC_TM1"/>
    <property type="match status" value="1"/>
</dbReference>
<protein>
    <submittedName>
        <fullName evidence="12">Amino acid ABC transporter permease</fullName>
    </submittedName>
</protein>
<reference evidence="12 13" key="1">
    <citation type="submission" date="2023-10" db="EMBL/GenBank/DDBJ databases">
        <title>Noviherbaspirillum sp. CPCC 100848 genome assembly.</title>
        <authorList>
            <person name="Li X.Y."/>
            <person name="Fang X.M."/>
        </authorList>
    </citation>
    <scope>NUCLEOTIDE SEQUENCE [LARGE SCALE GENOMIC DNA]</scope>
    <source>
        <strain evidence="12 13">CPCC 100848</strain>
    </source>
</reference>
<evidence type="ECO:0000256" key="2">
    <source>
        <dbReference type="ARBA" id="ARBA00004429"/>
    </source>
</evidence>
<dbReference type="EMBL" id="JAWIIV010000035">
    <property type="protein sequence ID" value="MEC4722731.1"/>
    <property type="molecule type" value="Genomic_DNA"/>
</dbReference>
<dbReference type="Pfam" id="PF00528">
    <property type="entry name" value="BPD_transp_1"/>
    <property type="match status" value="1"/>
</dbReference>
<keyword evidence="5" id="KW-1003">Cell membrane</keyword>
<comment type="subcellular location">
    <subcellularLocation>
        <location evidence="2">Cell inner membrane</location>
        <topology evidence="2">Multi-pass membrane protein</topology>
    </subcellularLocation>
    <subcellularLocation>
        <location evidence="10">Cell membrane</location>
        <topology evidence="10">Multi-pass membrane protein</topology>
    </subcellularLocation>
</comment>
<dbReference type="InterPro" id="IPR043429">
    <property type="entry name" value="ArtM/GltK/GlnP/TcyL/YhdX-like"/>
</dbReference>
<keyword evidence="4 10" id="KW-0813">Transport</keyword>
<dbReference type="SUPFAM" id="SSF161098">
    <property type="entry name" value="MetI-like"/>
    <property type="match status" value="1"/>
</dbReference>
<evidence type="ECO:0000256" key="7">
    <source>
        <dbReference type="ARBA" id="ARBA00022970"/>
    </source>
</evidence>
<evidence type="ECO:0000313" key="12">
    <source>
        <dbReference type="EMBL" id="MEC4722731.1"/>
    </source>
</evidence>
<sequence>MDSSITPLSNASMSLAERLAMYAPAIGKGLAITALLSAAAIAMGFVAAVTLYGLRNRWPRIGAGAVRIYVSFFRGTPLLVQLLMLFYLPAAFGVDLNPWLSAAAVLALNSAAFQSEILRAGFNAIPAAQIEAASVFGLTWRQTLWHIQLPQVLRLILPSLTSEAIDIIKGSAVISVLAIADLMRVGKQLSALTYRPLEVYICIAFAYLALTCIVTAAAAVIQRRSA</sequence>
<accession>A0ABU6JGD7</accession>
<evidence type="ECO:0000256" key="6">
    <source>
        <dbReference type="ARBA" id="ARBA00022692"/>
    </source>
</evidence>
<keyword evidence="9 10" id="KW-0472">Membrane</keyword>
<dbReference type="PANTHER" id="PTHR30614">
    <property type="entry name" value="MEMBRANE COMPONENT OF AMINO ACID ABC TRANSPORTER"/>
    <property type="match status" value="1"/>
</dbReference>
<organism evidence="12 13">
    <name type="scientific">Noviherbaspirillum album</name>
    <dbReference type="NCBI Taxonomy" id="3080276"/>
    <lineage>
        <taxon>Bacteria</taxon>
        <taxon>Pseudomonadati</taxon>
        <taxon>Pseudomonadota</taxon>
        <taxon>Betaproteobacteria</taxon>
        <taxon>Burkholderiales</taxon>
        <taxon>Oxalobacteraceae</taxon>
        <taxon>Noviherbaspirillum</taxon>
    </lineage>
</organism>
<comment type="caution">
    <text evidence="12">The sequence shown here is derived from an EMBL/GenBank/DDBJ whole genome shotgun (WGS) entry which is preliminary data.</text>
</comment>
<keyword evidence="7" id="KW-0029">Amino-acid transport</keyword>
<dbReference type="InterPro" id="IPR010065">
    <property type="entry name" value="AA_ABC_transptr_permease_3TM"/>
</dbReference>
<gene>
    <name evidence="12" type="ORF">RY831_26565</name>
</gene>
<evidence type="ECO:0000259" key="11">
    <source>
        <dbReference type="PROSITE" id="PS50928"/>
    </source>
</evidence>
<dbReference type="CDD" id="cd06261">
    <property type="entry name" value="TM_PBP2"/>
    <property type="match status" value="1"/>
</dbReference>
<keyword evidence="6 10" id="KW-0812">Transmembrane</keyword>
<evidence type="ECO:0000256" key="5">
    <source>
        <dbReference type="ARBA" id="ARBA00022475"/>
    </source>
</evidence>
<dbReference type="Gene3D" id="1.10.3720.10">
    <property type="entry name" value="MetI-like"/>
    <property type="match status" value="1"/>
</dbReference>
<feature type="transmembrane region" description="Helical" evidence="10">
    <location>
        <begin position="30"/>
        <end position="54"/>
    </location>
</feature>
<evidence type="ECO:0000256" key="1">
    <source>
        <dbReference type="ARBA" id="ARBA00003159"/>
    </source>
</evidence>
<keyword evidence="8 10" id="KW-1133">Transmembrane helix</keyword>
<proteinExistence type="inferred from homology"/>
<feature type="transmembrane region" description="Helical" evidence="10">
    <location>
        <begin position="66"/>
        <end position="88"/>
    </location>
</feature>
<dbReference type="InterPro" id="IPR035906">
    <property type="entry name" value="MetI-like_sf"/>
</dbReference>
<feature type="domain" description="ABC transmembrane type-1" evidence="11">
    <location>
        <begin position="30"/>
        <end position="218"/>
    </location>
</feature>
<dbReference type="Proteomes" id="UP001352263">
    <property type="component" value="Unassembled WGS sequence"/>
</dbReference>
<evidence type="ECO:0000256" key="9">
    <source>
        <dbReference type="ARBA" id="ARBA00023136"/>
    </source>
</evidence>
<evidence type="ECO:0000256" key="3">
    <source>
        <dbReference type="ARBA" id="ARBA00010072"/>
    </source>
</evidence>
<dbReference type="InterPro" id="IPR000515">
    <property type="entry name" value="MetI-like"/>
</dbReference>
<evidence type="ECO:0000256" key="8">
    <source>
        <dbReference type="ARBA" id="ARBA00022989"/>
    </source>
</evidence>
<evidence type="ECO:0000256" key="10">
    <source>
        <dbReference type="RuleBase" id="RU363032"/>
    </source>
</evidence>
<name>A0ABU6JGD7_9BURK</name>
<comment type="function">
    <text evidence="1">Part of the binding-protein-dependent transport system for glutamine; probably responsible for the translocation of the substrate across the membrane.</text>
</comment>
<feature type="transmembrane region" description="Helical" evidence="10">
    <location>
        <begin position="197"/>
        <end position="221"/>
    </location>
</feature>
<keyword evidence="13" id="KW-1185">Reference proteome</keyword>
<evidence type="ECO:0000256" key="4">
    <source>
        <dbReference type="ARBA" id="ARBA00022448"/>
    </source>
</evidence>
<comment type="similarity">
    <text evidence="3">Belongs to the binding-protein-dependent transport system permease family. HisMQ subfamily.</text>
</comment>
<dbReference type="RefSeq" id="WP_326509394.1">
    <property type="nucleotide sequence ID" value="NZ_JAWIIV010000035.1"/>
</dbReference>
<dbReference type="PANTHER" id="PTHR30614:SF20">
    <property type="entry name" value="GLUTAMINE TRANSPORT SYSTEM PERMEASE PROTEIN GLNP"/>
    <property type="match status" value="1"/>
</dbReference>